<accession>A0A1Y1BTK2</accession>
<dbReference type="AlphaFoldDB" id="A0A1Y1BTK2"/>
<name>A0A1Y1BTK2_9BURK</name>
<dbReference type="Proteomes" id="UP000218432">
    <property type="component" value="Chromosome 3"/>
</dbReference>
<feature type="compositionally biased region" description="Basic residues" evidence="1">
    <location>
        <begin position="118"/>
        <end position="128"/>
    </location>
</feature>
<proteinExistence type="predicted"/>
<gene>
    <name evidence="2" type="ORF">BSFP_061420</name>
</gene>
<feature type="region of interest" description="Disordered" evidence="1">
    <location>
        <begin position="101"/>
        <end position="131"/>
    </location>
</feature>
<evidence type="ECO:0000256" key="1">
    <source>
        <dbReference type="SAM" id="MobiDB-lite"/>
    </source>
</evidence>
<protein>
    <submittedName>
        <fullName evidence="2">Uncharacterized protein</fullName>
    </submittedName>
</protein>
<evidence type="ECO:0000313" key="3">
    <source>
        <dbReference type="Proteomes" id="UP000218432"/>
    </source>
</evidence>
<sequence length="202" mass="23218">MGPKSRGYDHPRSCDRRANWIYYRTHEHRLFPPQQFEIILGCTRVDFCTHASRSVDKFLPIAYRRRSSYSACELCTGEIDATCSAALWHCNFLPLDQPKNNAVPVDGNGRPAQPPGDKRRRSPHRWHRSPVPGPISWKLRASVKMLSLTKLTAIEFGQRSRTFSPLEAHRSRKSSPTMRPHRYMQAVRPRHAHGIPAAEIIE</sequence>
<organism evidence="2 3">
    <name type="scientific">Burkholderia stabilis</name>
    <dbReference type="NCBI Taxonomy" id="95485"/>
    <lineage>
        <taxon>Bacteria</taxon>
        <taxon>Pseudomonadati</taxon>
        <taxon>Pseudomonadota</taxon>
        <taxon>Betaproteobacteria</taxon>
        <taxon>Burkholderiales</taxon>
        <taxon>Burkholderiaceae</taxon>
        <taxon>Burkholderia</taxon>
        <taxon>Burkholderia cepacia complex</taxon>
    </lineage>
</organism>
<dbReference type="EMBL" id="AP018113">
    <property type="protein sequence ID" value="BAX63274.1"/>
    <property type="molecule type" value="Genomic_DNA"/>
</dbReference>
<reference evidence="2 3" key="1">
    <citation type="journal article" date="2017" name="Genome Announc.">
        <title>Complete Genome Sequence of Burkholderia stabilis FERMP-21014.</title>
        <authorList>
            <person name="Konishi K."/>
            <person name="Kumagai T."/>
            <person name="Sakasegawa S."/>
            <person name="Tamura T."/>
        </authorList>
    </citation>
    <scope>NUCLEOTIDE SEQUENCE [LARGE SCALE GENOMIC DNA]</scope>
    <source>
        <strain evidence="2 3">FERMP-21014</strain>
    </source>
</reference>
<evidence type="ECO:0000313" key="2">
    <source>
        <dbReference type="EMBL" id="BAX63274.1"/>
    </source>
</evidence>